<keyword evidence="3" id="KW-1185">Reference proteome</keyword>
<evidence type="ECO:0000259" key="1">
    <source>
        <dbReference type="Pfam" id="PF00561"/>
    </source>
</evidence>
<evidence type="ECO:0000313" key="3">
    <source>
        <dbReference type="Proteomes" id="UP000620156"/>
    </source>
</evidence>
<sequence>MSRHLRISVADTELDANDTGGHGHPVLLLNGMYATQRYWKAVLPLLTDRYRVVTFDGRARGRSGVSSDYSFAGCLDDITAVLDATGLARPVLAGWSHGAALAVRYAARHPERVGGVVCVDGAYPMAPIDDAFRERVRKLFRRNAVPIRILAALGLGARMSAAQAAEANIEFNEVLAGFAADYAQIRCPVKFIRASGKHMGATDEEVRTMRAGLDPVVASNPHVTVFATVPSNHSRIVARHPDVIAAAVDAVANQTRHH</sequence>
<dbReference type="InterPro" id="IPR000073">
    <property type="entry name" value="AB_hydrolase_1"/>
</dbReference>
<name>A0A918BPM2_9ACTN</name>
<organism evidence="2 3">
    <name type="scientific">Streptomyces ruber</name>
    <dbReference type="NCBI Taxonomy" id="83378"/>
    <lineage>
        <taxon>Bacteria</taxon>
        <taxon>Bacillati</taxon>
        <taxon>Actinomycetota</taxon>
        <taxon>Actinomycetes</taxon>
        <taxon>Kitasatosporales</taxon>
        <taxon>Streptomycetaceae</taxon>
        <taxon>Streptomyces</taxon>
    </lineage>
</organism>
<evidence type="ECO:0000313" key="2">
    <source>
        <dbReference type="EMBL" id="GGQ81886.1"/>
    </source>
</evidence>
<dbReference type="GO" id="GO:0016020">
    <property type="term" value="C:membrane"/>
    <property type="evidence" value="ECO:0007669"/>
    <property type="project" value="TreeGrafter"/>
</dbReference>
<dbReference type="EMBL" id="BMQK01000019">
    <property type="protein sequence ID" value="GGQ81886.1"/>
    <property type="molecule type" value="Genomic_DNA"/>
</dbReference>
<gene>
    <name evidence="2" type="ORF">GCM10010145_59340</name>
</gene>
<dbReference type="SUPFAM" id="SSF53474">
    <property type="entry name" value="alpha/beta-Hydrolases"/>
    <property type="match status" value="1"/>
</dbReference>
<comment type="caution">
    <text evidence="2">The sequence shown here is derived from an EMBL/GenBank/DDBJ whole genome shotgun (WGS) entry which is preliminary data.</text>
</comment>
<feature type="domain" description="AB hydrolase-1" evidence="1">
    <location>
        <begin position="25"/>
        <end position="141"/>
    </location>
</feature>
<protein>
    <recommendedName>
        <fullName evidence="1">AB hydrolase-1 domain-containing protein</fullName>
    </recommendedName>
</protein>
<dbReference type="Gene3D" id="3.40.50.1820">
    <property type="entry name" value="alpha/beta hydrolase"/>
    <property type="match status" value="1"/>
</dbReference>
<dbReference type="Pfam" id="PF00561">
    <property type="entry name" value="Abhydrolase_1"/>
    <property type="match status" value="1"/>
</dbReference>
<dbReference type="InterPro" id="IPR029058">
    <property type="entry name" value="AB_hydrolase_fold"/>
</dbReference>
<proteinExistence type="predicted"/>
<dbReference type="InterPro" id="IPR050266">
    <property type="entry name" value="AB_hydrolase_sf"/>
</dbReference>
<dbReference type="PANTHER" id="PTHR43798">
    <property type="entry name" value="MONOACYLGLYCEROL LIPASE"/>
    <property type="match status" value="1"/>
</dbReference>
<accession>A0A918BPM2</accession>
<dbReference type="GO" id="GO:0003824">
    <property type="term" value="F:catalytic activity"/>
    <property type="evidence" value="ECO:0007669"/>
    <property type="project" value="UniProtKB-ARBA"/>
</dbReference>
<reference evidence="2" key="2">
    <citation type="submission" date="2020-09" db="EMBL/GenBank/DDBJ databases">
        <authorList>
            <person name="Sun Q."/>
            <person name="Ohkuma M."/>
        </authorList>
    </citation>
    <scope>NUCLEOTIDE SEQUENCE</scope>
    <source>
        <strain evidence="2">JCM 3131</strain>
    </source>
</reference>
<dbReference type="PANTHER" id="PTHR43798:SF33">
    <property type="entry name" value="HYDROLASE, PUTATIVE (AFU_ORTHOLOGUE AFUA_2G14860)-RELATED"/>
    <property type="match status" value="1"/>
</dbReference>
<dbReference type="Proteomes" id="UP000620156">
    <property type="component" value="Unassembled WGS sequence"/>
</dbReference>
<reference evidence="2" key="1">
    <citation type="journal article" date="2014" name="Int. J. Syst. Evol. Microbiol.">
        <title>Complete genome sequence of Corynebacterium casei LMG S-19264T (=DSM 44701T), isolated from a smear-ripened cheese.</title>
        <authorList>
            <consortium name="US DOE Joint Genome Institute (JGI-PGF)"/>
            <person name="Walter F."/>
            <person name="Albersmeier A."/>
            <person name="Kalinowski J."/>
            <person name="Ruckert C."/>
        </authorList>
    </citation>
    <scope>NUCLEOTIDE SEQUENCE</scope>
    <source>
        <strain evidence="2">JCM 3131</strain>
    </source>
</reference>
<dbReference type="RefSeq" id="WP_189219984.1">
    <property type="nucleotide sequence ID" value="NZ_BMQK01000019.1"/>
</dbReference>
<dbReference type="AlphaFoldDB" id="A0A918BPM2"/>